<feature type="compositionally biased region" description="Basic and acidic residues" evidence="5">
    <location>
        <begin position="519"/>
        <end position="536"/>
    </location>
</feature>
<feature type="region of interest" description="Disordered" evidence="5">
    <location>
        <begin position="391"/>
        <end position="412"/>
    </location>
</feature>
<reference evidence="6 7" key="1">
    <citation type="submission" date="2017-03" db="EMBL/GenBank/DDBJ databases">
        <title>Genomes of endolithic fungi from Antarctica.</title>
        <authorList>
            <person name="Coleine C."/>
            <person name="Masonjones S."/>
            <person name="Stajich J.E."/>
        </authorList>
    </citation>
    <scope>NUCLEOTIDE SEQUENCE [LARGE SCALE GENOMIC DNA]</scope>
    <source>
        <strain evidence="6 7">CCFEE 5184</strain>
    </source>
</reference>
<feature type="compositionally biased region" description="Basic and acidic residues" evidence="5">
    <location>
        <begin position="1274"/>
        <end position="1286"/>
    </location>
</feature>
<feature type="compositionally biased region" description="Basic and acidic residues" evidence="5">
    <location>
        <begin position="822"/>
        <end position="832"/>
    </location>
</feature>
<comment type="caution">
    <text evidence="6">The sequence shown here is derived from an EMBL/GenBank/DDBJ whole genome shotgun (WGS) entry which is preliminary data.</text>
</comment>
<feature type="compositionally biased region" description="Basic residues" evidence="5">
    <location>
        <begin position="1374"/>
        <end position="1387"/>
    </location>
</feature>
<feature type="region of interest" description="Disordered" evidence="5">
    <location>
        <begin position="1267"/>
        <end position="1431"/>
    </location>
</feature>
<feature type="region of interest" description="Disordered" evidence="5">
    <location>
        <begin position="28"/>
        <end position="70"/>
    </location>
</feature>
<feature type="compositionally biased region" description="Polar residues" evidence="5">
    <location>
        <begin position="31"/>
        <end position="47"/>
    </location>
</feature>
<organism evidence="6 7">
    <name type="scientific">Friedmanniomyces simplex</name>
    <dbReference type="NCBI Taxonomy" id="329884"/>
    <lineage>
        <taxon>Eukaryota</taxon>
        <taxon>Fungi</taxon>
        <taxon>Dikarya</taxon>
        <taxon>Ascomycota</taxon>
        <taxon>Pezizomycotina</taxon>
        <taxon>Dothideomycetes</taxon>
        <taxon>Dothideomycetidae</taxon>
        <taxon>Mycosphaerellales</taxon>
        <taxon>Teratosphaeriaceae</taxon>
        <taxon>Friedmanniomyces</taxon>
    </lineage>
</organism>
<accession>A0A4U0WZG0</accession>
<dbReference type="PANTHER" id="PTHR12935:SF0">
    <property type="entry name" value="GAMMA-GLUTAMYLCYCLOTRANSFERASE"/>
    <property type="match status" value="1"/>
</dbReference>
<dbReference type="PANTHER" id="PTHR12935">
    <property type="entry name" value="GAMMA-GLUTAMYLCYCLOTRANSFERASE"/>
    <property type="match status" value="1"/>
</dbReference>
<feature type="region of interest" description="Disordered" evidence="5">
    <location>
        <begin position="1004"/>
        <end position="1054"/>
    </location>
</feature>
<feature type="compositionally biased region" description="Basic and acidic residues" evidence="5">
    <location>
        <begin position="54"/>
        <end position="70"/>
    </location>
</feature>
<feature type="compositionally biased region" description="Low complexity" evidence="5">
    <location>
        <begin position="610"/>
        <end position="624"/>
    </location>
</feature>
<name>A0A4U0WZG0_9PEZI</name>
<dbReference type="EC" id="4.3.2.9" evidence="1"/>
<dbReference type="Gene3D" id="3.10.490.10">
    <property type="entry name" value="Gamma-glutamyl cyclotransferase-like"/>
    <property type="match status" value="1"/>
</dbReference>
<feature type="compositionally biased region" description="Basic and acidic residues" evidence="5">
    <location>
        <begin position="1363"/>
        <end position="1373"/>
    </location>
</feature>
<dbReference type="Proteomes" id="UP000309340">
    <property type="component" value="Unassembled WGS sequence"/>
</dbReference>
<feature type="compositionally biased region" description="Polar residues" evidence="5">
    <location>
        <begin position="732"/>
        <end position="741"/>
    </location>
</feature>
<evidence type="ECO:0000256" key="1">
    <source>
        <dbReference type="ARBA" id="ARBA00012346"/>
    </source>
</evidence>
<feature type="compositionally biased region" description="Basic and acidic residues" evidence="5">
    <location>
        <begin position="1337"/>
        <end position="1347"/>
    </location>
</feature>
<protein>
    <recommendedName>
        <fullName evidence="1">gamma-glutamylcyclotransferase</fullName>
        <ecNumber evidence="1">4.3.2.9</ecNumber>
    </recommendedName>
</protein>
<feature type="compositionally biased region" description="Basic and acidic residues" evidence="5">
    <location>
        <begin position="484"/>
        <end position="497"/>
    </location>
</feature>
<evidence type="ECO:0000313" key="6">
    <source>
        <dbReference type="EMBL" id="TKA68677.1"/>
    </source>
</evidence>
<feature type="region of interest" description="Disordered" evidence="5">
    <location>
        <begin position="609"/>
        <end position="840"/>
    </location>
</feature>
<feature type="binding site" evidence="4">
    <location>
        <position position="261"/>
    </location>
    <ligand>
        <name>substrate</name>
    </ligand>
</feature>
<evidence type="ECO:0000256" key="4">
    <source>
        <dbReference type="PIRSR" id="PIRSR617939-2"/>
    </source>
</evidence>
<dbReference type="EMBL" id="NAJQ01000491">
    <property type="protein sequence ID" value="TKA68677.1"/>
    <property type="molecule type" value="Genomic_DNA"/>
</dbReference>
<feature type="compositionally biased region" description="Low complexity" evidence="5">
    <location>
        <begin position="965"/>
        <end position="974"/>
    </location>
</feature>
<evidence type="ECO:0000256" key="2">
    <source>
        <dbReference type="ARBA" id="ARBA00023239"/>
    </source>
</evidence>
<evidence type="ECO:0000256" key="5">
    <source>
        <dbReference type="SAM" id="MobiDB-lite"/>
    </source>
</evidence>
<feature type="region of interest" description="Disordered" evidence="5">
    <location>
        <begin position="1117"/>
        <end position="1161"/>
    </location>
</feature>
<evidence type="ECO:0000313" key="7">
    <source>
        <dbReference type="Proteomes" id="UP000309340"/>
    </source>
</evidence>
<dbReference type="STRING" id="329884.A0A4U0WZG0"/>
<feature type="compositionally biased region" description="Polar residues" evidence="5">
    <location>
        <begin position="561"/>
        <end position="570"/>
    </location>
</feature>
<dbReference type="OrthoDB" id="2017317at2759"/>
<evidence type="ECO:0000256" key="3">
    <source>
        <dbReference type="PIRSR" id="PIRSR617939-1"/>
    </source>
</evidence>
<feature type="compositionally biased region" description="Basic and acidic residues" evidence="5">
    <location>
        <begin position="548"/>
        <end position="557"/>
    </location>
</feature>
<feature type="compositionally biased region" description="Basic residues" evidence="5">
    <location>
        <begin position="1407"/>
        <end position="1418"/>
    </location>
</feature>
<feature type="region of interest" description="Disordered" evidence="5">
    <location>
        <begin position="1067"/>
        <end position="1094"/>
    </location>
</feature>
<feature type="region of interest" description="Disordered" evidence="5">
    <location>
        <begin position="428"/>
        <end position="597"/>
    </location>
</feature>
<feature type="compositionally biased region" description="Basic residues" evidence="5">
    <location>
        <begin position="781"/>
        <end position="792"/>
    </location>
</feature>
<feature type="active site" description="Proton acceptor" evidence="3">
    <location>
        <position position="191"/>
    </location>
</feature>
<feature type="binding site" evidence="4">
    <location>
        <begin position="78"/>
        <end position="83"/>
    </location>
    <ligand>
        <name>substrate</name>
    </ligand>
</feature>
<feature type="region of interest" description="Disordered" evidence="5">
    <location>
        <begin position="861"/>
        <end position="987"/>
    </location>
</feature>
<dbReference type="GO" id="GO:0003839">
    <property type="term" value="F:gamma-glutamylcyclotransferase activity"/>
    <property type="evidence" value="ECO:0007669"/>
    <property type="project" value="UniProtKB-EC"/>
</dbReference>
<feature type="compositionally biased region" description="Polar residues" evidence="5">
    <location>
        <begin position="1067"/>
        <end position="1082"/>
    </location>
</feature>
<feature type="compositionally biased region" description="Basic and acidic residues" evidence="5">
    <location>
        <begin position="1522"/>
        <end position="1542"/>
    </location>
</feature>
<proteinExistence type="predicted"/>
<sequence>MEPSSSTAAAPPDRALAAAFSIQQVFRKMTKSTPSHDSTFATASPTPSAGAEPSSERNPHDPHDHLKRSELERGTVLYLAYGSNLSNETFRGNRGIKPLSQVNVQVPSLRMTFDLPGIPYAEPCFANSGARDARNDPLHNSPAVDLHNEKTPLLKQDKEKEGYRKDQWHKGLIGVVYEVTQEDYTHIIATEGGGASYHDVLVDCHPFVTADPKAPVPQYPTLPAFKAHTLFAPAAPPGQPPKHGGRFQRSDPAYAQPSARYLKLITDGAAELGLPLEYQDYLHAIRPYTITTGKQRVGQYVFLTLWLPIVSFIFLTGKMFQDENGRLPPWMVELSGAIFKGVWASYDSFFEPMFGDGERSIPDGGDDVAGGDEVARKTGAKMSYQSRTLIDVSQDAQSPINSSPGADKSLVTGANGERIEDSLNEHLRANAGGPVRPPQQPADDDDDDELYGLSPQGKASIDAAKLSKKAREGSAERPLNTITENHRHTTRAVERTAQKAAVGNAFEDIRANGATTRESQIDKQRSRATTRREPSDSRSAQAAVTNRVESERPRTKPPEQQPSRTQQSKKPPTAAELHAKSAPASQRAPMASAGTSAMAVLRAKREGLPVARASAASVEASRSRTPAAGPAPGRSPKRPPLKERSKNVPTPAKSRLEAATAAQRPTDGKPKSLKLGMFAQTPVAGREKITQTTQKRKAGKATGHEDEDEDAAHEPGTLKQPARLTKPGVSAVTRNPSSDMPESSPPRAKIPTLSKRPGTAKKAGTSKAARAKNGKEDKHVEKPRKGRPRKSAKLPDSDEISEPTEVRKQPARQAKVLNGAAKARDTGGEETGRQTIAKAHSVGATETIEDFEHAVVNFDDHAKTAAEEPDDHPVPATLAVVKPSGTERQHAPQTPALFHSSPPLEEQGEEPQFPTGLVDPAESRRVTIISFDRSGPRNQGTRSAKKSAVGSARTDRTAARRQKGRSSAATSTRSYRVDRAAPPNNVAEDIGDALAGFLKKPASLSIKPTAPKNAQREPVRAQGSLPPLPSPQRLPVDDADDSWTQAEDAAGESTVETYVVVPAVSAKTSTKPYADRTASQNAMPPPASKAGRVVKADQAPTVPATFGLAAVERVTAADEEGRKAVVNSGVKRPRENDGFTQPATKKSKDTTLETLHTGPSADQSVAVTQGKVTFPEHIPTRGTEPIKRAVRKISRRASQGVDIHGSPIPKDMVVPENATTLETYTQQAGLSSDIPVPASDAAAHRTAAESLTNPTFFKDILAVPAHQPEILSSNEKRRPASPREDSQAFTDIVLGKVNPKQLVIRDEGAAPATDPFSSSQDLRKVPTGKSSSSLFSEELRTRAEQIAKKRRSAALADEEEDPDKTLVEPEPAPKRSKANAAPKRHRAVYANEEDLSDTLVEPEPRPKRPKGNAAHSRKGAGELSEADKDDSADMPAISLWRDALRPHQLNLFDELVAVSHRLVRHLVDHETAMHEAVHDYQRRGLNMIEQAELARAQEYGQSLQKLEREKKAAKHSLQQQSERMRSAMEDIQQRKAERSKIDGKLDREELKLKEMLAQLGGA</sequence>
<feature type="compositionally biased region" description="Polar residues" evidence="5">
    <location>
        <begin position="394"/>
        <end position="404"/>
    </location>
</feature>
<feature type="region of interest" description="Disordered" evidence="5">
    <location>
        <begin position="1513"/>
        <end position="1542"/>
    </location>
</feature>
<keyword evidence="7" id="KW-1185">Reference proteome</keyword>
<keyword evidence="2" id="KW-0456">Lyase</keyword>
<gene>
    <name evidence="6" type="ORF">B0A55_08908</name>
</gene>
<dbReference type="InterPro" id="IPR017939">
    <property type="entry name" value="G-Glutamylcylcotransferase"/>
</dbReference>